<evidence type="ECO:0008006" key="3">
    <source>
        <dbReference type="Google" id="ProtNLM"/>
    </source>
</evidence>
<dbReference type="Proteomes" id="UP001152607">
    <property type="component" value="Unassembled WGS sequence"/>
</dbReference>
<keyword evidence="2" id="KW-1185">Reference proteome</keyword>
<name>A0A9W4XN98_9PLEO</name>
<dbReference type="EMBL" id="CAOQHR010000005">
    <property type="protein sequence ID" value="CAI6334730.1"/>
    <property type="molecule type" value="Genomic_DNA"/>
</dbReference>
<protein>
    <recommendedName>
        <fullName evidence="3">F-box domain-containing protein</fullName>
    </recommendedName>
</protein>
<evidence type="ECO:0000313" key="1">
    <source>
        <dbReference type="EMBL" id="CAI6334730.1"/>
    </source>
</evidence>
<evidence type="ECO:0000313" key="2">
    <source>
        <dbReference type="Proteomes" id="UP001152607"/>
    </source>
</evidence>
<dbReference type="AlphaFoldDB" id="A0A9W4XN98"/>
<dbReference type="OrthoDB" id="3692147at2759"/>
<comment type="caution">
    <text evidence="1">The sequence shown here is derived from an EMBL/GenBank/DDBJ whole genome shotgun (WGS) entry which is preliminary data.</text>
</comment>
<reference evidence="1" key="1">
    <citation type="submission" date="2023-01" db="EMBL/GenBank/DDBJ databases">
        <authorList>
            <person name="Van Ghelder C."/>
            <person name="Rancurel C."/>
        </authorList>
    </citation>
    <scope>NUCLEOTIDE SEQUENCE</scope>
    <source>
        <strain evidence="1">CNCM I-4278</strain>
    </source>
</reference>
<proteinExistence type="predicted"/>
<gene>
    <name evidence="1" type="ORF">PDIGIT_LOCUS7796</name>
</gene>
<sequence>MDLVRCIQKWRFERQSAKDTRKNEEWSRQLVYVRNSEKQQTPNLILRTLQRNMDPLIAAQVYNIRYCPLTSWLPEEILLCVLGFLCDDPAALHCLRSVSRIFFRFLDPGSAFMRGVYSNVAQVDMGNVSKLERRVQLQLRQSLQRDGRCDACMRWNEAHQDYVLDDCKFRQWRHISQPESPHDIRRFFRVREKKHDIYGFLQIDESARLLECKRLGKQGTVQLCEHVQITWDSVKSYLKKFQRQRTGKNWQRWLDAFQIECRNKGHDARCTSSEIPTRPTARLRTCDKGSTVVLSLEWQPHHRMGLFSLTSTGKIPAQDFNAQLRKLRRSGPADLLCPQYPSGTLPEMVCFSQSALGNSFIYYKREGDELDVKRDPLSPFQPFPSSLSLSWLFSDENVRCRKVRLREQMPVYYAMRHDVGFDMKQQRLDPDSSYKSGKEITITSHYMSNAIGTYISQQCLKLSYRKDIMICRSADLLDPKKKIPPSDAWLHAMDPRTYPHPQATGIRPLCVSERCVNYNRRPKIFNDCALCPITQACPTMASTLEEVFEAYMRERTNVPAQM</sequence>
<organism evidence="1 2">
    <name type="scientific">Periconia digitata</name>
    <dbReference type="NCBI Taxonomy" id="1303443"/>
    <lineage>
        <taxon>Eukaryota</taxon>
        <taxon>Fungi</taxon>
        <taxon>Dikarya</taxon>
        <taxon>Ascomycota</taxon>
        <taxon>Pezizomycotina</taxon>
        <taxon>Dothideomycetes</taxon>
        <taxon>Pleosporomycetidae</taxon>
        <taxon>Pleosporales</taxon>
        <taxon>Massarineae</taxon>
        <taxon>Periconiaceae</taxon>
        <taxon>Periconia</taxon>
    </lineage>
</organism>
<dbReference type="CDD" id="cd09917">
    <property type="entry name" value="F-box_SF"/>
    <property type="match status" value="1"/>
</dbReference>
<accession>A0A9W4XN98</accession>